<reference evidence="1 2" key="1">
    <citation type="submission" date="2019-03" db="EMBL/GenBank/DDBJ databases">
        <title>Genomic Encyclopedia of Type Strains, Phase IV (KMG-IV): sequencing the most valuable type-strain genomes for metagenomic binning, comparative biology and taxonomic classification.</title>
        <authorList>
            <person name="Goeker M."/>
        </authorList>
    </citation>
    <scope>NUCLEOTIDE SEQUENCE [LARGE SCALE GENOMIC DNA]</scope>
    <source>
        <strain evidence="1 2">DSM 13328</strain>
    </source>
</reference>
<name>A0A484F3X1_9EURY</name>
<dbReference type="RefSeq" id="WP_133517537.1">
    <property type="nucleotide sequence ID" value="NZ_JAHDUW010000003.1"/>
</dbReference>
<accession>A0A484F3X1</accession>
<dbReference type="EMBL" id="SNYS01000008">
    <property type="protein sequence ID" value="TDQ68894.1"/>
    <property type="molecule type" value="Genomic_DNA"/>
</dbReference>
<organism evidence="1 2">
    <name type="scientific">Methanimicrococcus blatticola</name>
    <dbReference type="NCBI Taxonomy" id="91560"/>
    <lineage>
        <taxon>Archaea</taxon>
        <taxon>Methanobacteriati</taxon>
        <taxon>Methanobacteriota</taxon>
        <taxon>Stenosarchaea group</taxon>
        <taxon>Methanomicrobia</taxon>
        <taxon>Methanosarcinales</taxon>
        <taxon>Methanosarcinaceae</taxon>
        <taxon>Methanimicrococcus</taxon>
    </lineage>
</organism>
<protein>
    <submittedName>
        <fullName evidence="1">Uncharacterized protein</fullName>
    </submittedName>
</protein>
<sequence length="164" mass="19407">MSGCFYFISNRFYDDFSDSGLMRNKKGKPGELGGRPCFFAFQDSVNSDIFWLIPISSKLEKYKMIQKRITEKHKSCNTLYFCNVLGKERVFLIQNMFPITRNYIEETYLNQRNEEVKISSANEKQIIRKAKTAFRLHHRGKNIFFVDIEFIKKELIKKLNPPNP</sequence>
<dbReference type="Gene3D" id="3.10.129.130">
    <property type="match status" value="1"/>
</dbReference>
<dbReference type="NCBIfam" id="NF047359">
    <property type="entry name" value="CptIN"/>
    <property type="match status" value="1"/>
</dbReference>
<gene>
    <name evidence="1" type="ORF">C7391_1093</name>
</gene>
<dbReference type="Proteomes" id="UP000294855">
    <property type="component" value="Unassembled WGS sequence"/>
</dbReference>
<dbReference type="InterPro" id="IPR053735">
    <property type="entry name" value="Type_III_TA_endoRNase"/>
</dbReference>
<evidence type="ECO:0000313" key="2">
    <source>
        <dbReference type="Proteomes" id="UP000294855"/>
    </source>
</evidence>
<evidence type="ECO:0000313" key="1">
    <source>
        <dbReference type="EMBL" id="TDQ68894.1"/>
    </source>
</evidence>
<dbReference type="CDD" id="cd17492">
    <property type="entry name" value="toxin_CptN"/>
    <property type="match status" value="1"/>
</dbReference>
<comment type="caution">
    <text evidence="1">The sequence shown here is derived from an EMBL/GenBank/DDBJ whole genome shotgun (WGS) entry which is preliminary data.</text>
</comment>
<keyword evidence="2" id="KW-1185">Reference proteome</keyword>
<dbReference type="AlphaFoldDB" id="A0A484F3X1"/>
<dbReference type="InterPro" id="IPR058108">
    <property type="entry name" value="CptIN-like"/>
</dbReference>
<proteinExistence type="predicted"/>